<evidence type="ECO:0000313" key="5">
    <source>
        <dbReference type="EMBL" id="OSY86825.1"/>
    </source>
</evidence>
<feature type="domain" description="HTH luxR-type" evidence="4">
    <location>
        <begin position="185"/>
        <end position="250"/>
    </location>
</feature>
<name>A0A1Y2P8P0_9FLAO</name>
<evidence type="ECO:0000259" key="4">
    <source>
        <dbReference type="PROSITE" id="PS50043"/>
    </source>
</evidence>
<dbReference type="Gene3D" id="3.30.450.20">
    <property type="entry name" value="PAS domain"/>
    <property type="match status" value="1"/>
</dbReference>
<dbReference type="PANTHER" id="PTHR44688">
    <property type="entry name" value="DNA-BINDING TRANSCRIPTIONAL ACTIVATOR DEVR_DOSR"/>
    <property type="match status" value="1"/>
</dbReference>
<dbReference type="OrthoDB" id="1727128at2"/>
<dbReference type="GO" id="GO:0006355">
    <property type="term" value="P:regulation of DNA-templated transcription"/>
    <property type="evidence" value="ECO:0007669"/>
    <property type="project" value="InterPro"/>
</dbReference>
<dbReference type="InterPro" id="IPR000792">
    <property type="entry name" value="Tscrpt_reg_LuxR_C"/>
</dbReference>
<reference evidence="5 6" key="1">
    <citation type="submission" date="2015-03" db="EMBL/GenBank/DDBJ databases">
        <title>Genome sequence of Tenacibaculum sp. S2-2, isolated from intestinal microbiota of sea cucumber, Apostichopus japonicas.</title>
        <authorList>
            <person name="Shao Z."/>
            <person name="Wang L."/>
            <person name="Li X."/>
        </authorList>
    </citation>
    <scope>NUCLEOTIDE SEQUENCE [LARGE SCALE GENOMIC DNA]</scope>
    <source>
        <strain evidence="5 6">S2-2</strain>
    </source>
</reference>
<dbReference type="Gene3D" id="1.10.10.10">
    <property type="entry name" value="Winged helix-like DNA-binding domain superfamily/Winged helix DNA-binding domain"/>
    <property type="match status" value="1"/>
</dbReference>
<dbReference type="InParanoid" id="A0A1Y2P8P0"/>
<accession>A0A1Y2P8P0</accession>
<dbReference type="CDD" id="cd06170">
    <property type="entry name" value="LuxR_C_like"/>
    <property type="match status" value="1"/>
</dbReference>
<dbReference type="SUPFAM" id="SSF46894">
    <property type="entry name" value="C-terminal effector domain of the bipartite response regulators"/>
    <property type="match status" value="1"/>
</dbReference>
<sequence>MQKADDFFSFKNTVTEISKEDFLQTSYYLNSIKAFARLNNNCVFVSDYMKKGFEYVSEHPLFLCGNTAKEVKEMGYNFYLKHVTKEDIQLLFKIQKIAFDFYETIPRKERIDYSISYDFHLINKEGKKILVNRKLTPLFLTNSGKIWKAIAIVSLSNSNHSGNIKIYKKGNQRYLQYNEEGDFWESPEVIKLTEREREIIHLSMRGFKVEEIANEISLSPNTIKFHRKRLFEKLEVSSISDAISFVKNNNLT</sequence>
<protein>
    <submittedName>
        <fullName evidence="5">LuxR family transcriptional regulator</fullName>
    </submittedName>
</protein>
<dbReference type="EMBL" id="LAPZ01000019">
    <property type="protein sequence ID" value="OSY86825.1"/>
    <property type="molecule type" value="Genomic_DNA"/>
</dbReference>
<dbReference type="SMART" id="SM00421">
    <property type="entry name" value="HTH_LUXR"/>
    <property type="match status" value="1"/>
</dbReference>
<dbReference type="PRINTS" id="PR00038">
    <property type="entry name" value="HTHLUXR"/>
</dbReference>
<dbReference type="RefSeq" id="WP_086031699.1">
    <property type="nucleotide sequence ID" value="NZ_LAPZ01000019.1"/>
</dbReference>
<keyword evidence="2" id="KW-0238">DNA-binding</keyword>
<keyword evidence="3" id="KW-0804">Transcription</keyword>
<evidence type="ECO:0000313" key="6">
    <source>
        <dbReference type="Proteomes" id="UP000194221"/>
    </source>
</evidence>
<dbReference type="PROSITE" id="PS50043">
    <property type="entry name" value="HTH_LUXR_2"/>
    <property type="match status" value="1"/>
</dbReference>
<dbReference type="PANTHER" id="PTHR44688:SF16">
    <property type="entry name" value="DNA-BINDING TRANSCRIPTIONAL ACTIVATOR DEVR_DOSR"/>
    <property type="match status" value="1"/>
</dbReference>
<dbReference type="AlphaFoldDB" id="A0A1Y2P8P0"/>
<dbReference type="InterPro" id="IPR016032">
    <property type="entry name" value="Sig_transdc_resp-reg_C-effctor"/>
</dbReference>
<keyword evidence="1" id="KW-0805">Transcription regulation</keyword>
<dbReference type="PROSITE" id="PS00622">
    <property type="entry name" value="HTH_LUXR_1"/>
    <property type="match status" value="1"/>
</dbReference>
<organism evidence="5 6">
    <name type="scientific">Tenacibaculum holothuriorum</name>
    <dbReference type="NCBI Taxonomy" id="1635173"/>
    <lineage>
        <taxon>Bacteria</taxon>
        <taxon>Pseudomonadati</taxon>
        <taxon>Bacteroidota</taxon>
        <taxon>Flavobacteriia</taxon>
        <taxon>Flavobacteriales</taxon>
        <taxon>Flavobacteriaceae</taxon>
        <taxon>Tenacibaculum</taxon>
    </lineage>
</organism>
<dbReference type="Pfam" id="PF00196">
    <property type="entry name" value="GerE"/>
    <property type="match status" value="1"/>
</dbReference>
<proteinExistence type="predicted"/>
<evidence type="ECO:0000256" key="3">
    <source>
        <dbReference type="ARBA" id="ARBA00023163"/>
    </source>
</evidence>
<dbReference type="STRING" id="1635173.WH52_14490"/>
<keyword evidence="6" id="KW-1185">Reference proteome</keyword>
<dbReference type="GO" id="GO:0003677">
    <property type="term" value="F:DNA binding"/>
    <property type="evidence" value="ECO:0007669"/>
    <property type="project" value="UniProtKB-KW"/>
</dbReference>
<dbReference type="Proteomes" id="UP000194221">
    <property type="component" value="Unassembled WGS sequence"/>
</dbReference>
<comment type="caution">
    <text evidence="5">The sequence shown here is derived from an EMBL/GenBank/DDBJ whole genome shotgun (WGS) entry which is preliminary data.</text>
</comment>
<evidence type="ECO:0000256" key="2">
    <source>
        <dbReference type="ARBA" id="ARBA00023125"/>
    </source>
</evidence>
<dbReference type="InterPro" id="IPR036388">
    <property type="entry name" value="WH-like_DNA-bd_sf"/>
</dbReference>
<evidence type="ECO:0000256" key="1">
    <source>
        <dbReference type="ARBA" id="ARBA00023015"/>
    </source>
</evidence>
<gene>
    <name evidence="5" type="ORF">WH52_14490</name>
</gene>